<keyword evidence="2" id="KW-1185">Reference proteome</keyword>
<protein>
    <submittedName>
        <fullName evidence="1">Uncharacterized protein</fullName>
    </submittedName>
</protein>
<evidence type="ECO:0000313" key="2">
    <source>
        <dbReference type="Proteomes" id="UP000828390"/>
    </source>
</evidence>
<accession>A0A9D4R6I1</accession>
<sequence length="53" mass="5958">MVDNVLHPVLELVGLVGCQVVEKVLFEKCWTLTFVPPWGLQLGKLWTHPGSDK</sequence>
<comment type="caution">
    <text evidence="1">The sequence shown here is derived from an EMBL/GenBank/DDBJ whole genome shotgun (WGS) entry which is preliminary data.</text>
</comment>
<reference evidence="1" key="1">
    <citation type="journal article" date="2019" name="bioRxiv">
        <title>The Genome of the Zebra Mussel, Dreissena polymorpha: A Resource for Invasive Species Research.</title>
        <authorList>
            <person name="McCartney M.A."/>
            <person name="Auch B."/>
            <person name="Kono T."/>
            <person name="Mallez S."/>
            <person name="Zhang Y."/>
            <person name="Obille A."/>
            <person name="Becker A."/>
            <person name="Abrahante J.E."/>
            <person name="Garbe J."/>
            <person name="Badalamenti J.P."/>
            <person name="Herman A."/>
            <person name="Mangelson H."/>
            <person name="Liachko I."/>
            <person name="Sullivan S."/>
            <person name="Sone E.D."/>
            <person name="Koren S."/>
            <person name="Silverstein K.A.T."/>
            <person name="Beckman K.B."/>
            <person name="Gohl D.M."/>
        </authorList>
    </citation>
    <scope>NUCLEOTIDE SEQUENCE</scope>
    <source>
        <strain evidence="1">Duluth1</strain>
        <tissue evidence="1">Whole animal</tissue>
    </source>
</reference>
<proteinExistence type="predicted"/>
<gene>
    <name evidence="1" type="ORF">DPMN_097589</name>
</gene>
<reference evidence="1" key="2">
    <citation type="submission" date="2020-11" db="EMBL/GenBank/DDBJ databases">
        <authorList>
            <person name="McCartney M.A."/>
            <person name="Auch B."/>
            <person name="Kono T."/>
            <person name="Mallez S."/>
            <person name="Becker A."/>
            <person name="Gohl D.M."/>
            <person name="Silverstein K.A.T."/>
            <person name="Koren S."/>
            <person name="Bechman K.B."/>
            <person name="Herman A."/>
            <person name="Abrahante J.E."/>
            <person name="Garbe J."/>
        </authorList>
    </citation>
    <scope>NUCLEOTIDE SEQUENCE</scope>
    <source>
        <strain evidence="1">Duluth1</strain>
        <tissue evidence="1">Whole animal</tissue>
    </source>
</reference>
<dbReference type="Proteomes" id="UP000828390">
    <property type="component" value="Unassembled WGS sequence"/>
</dbReference>
<dbReference type="AlphaFoldDB" id="A0A9D4R6I1"/>
<dbReference type="EMBL" id="JAIWYP010000003">
    <property type="protein sequence ID" value="KAH3855030.1"/>
    <property type="molecule type" value="Genomic_DNA"/>
</dbReference>
<organism evidence="1 2">
    <name type="scientific">Dreissena polymorpha</name>
    <name type="common">Zebra mussel</name>
    <name type="synonym">Mytilus polymorpha</name>
    <dbReference type="NCBI Taxonomy" id="45954"/>
    <lineage>
        <taxon>Eukaryota</taxon>
        <taxon>Metazoa</taxon>
        <taxon>Spiralia</taxon>
        <taxon>Lophotrochozoa</taxon>
        <taxon>Mollusca</taxon>
        <taxon>Bivalvia</taxon>
        <taxon>Autobranchia</taxon>
        <taxon>Heteroconchia</taxon>
        <taxon>Euheterodonta</taxon>
        <taxon>Imparidentia</taxon>
        <taxon>Neoheterodontei</taxon>
        <taxon>Myida</taxon>
        <taxon>Dreissenoidea</taxon>
        <taxon>Dreissenidae</taxon>
        <taxon>Dreissena</taxon>
    </lineage>
</organism>
<evidence type="ECO:0000313" key="1">
    <source>
        <dbReference type="EMBL" id="KAH3855030.1"/>
    </source>
</evidence>
<name>A0A9D4R6I1_DREPO</name>